<reference evidence="1 2" key="1">
    <citation type="submission" date="2018-07" db="EMBL/GenBank/DDBJ databases">
        <title>Genomic Encyclopedia of Type Strains, Phase IV (KMG-IV): sequencing the most valuable type-strain genomes for metagenomic binning, comparative biology and taxonomic classification.</title>
        <authorList>
            <person name="Goeker M."/>
        </authorList>
    </citation>
    <scope>NUCLEOTIDE SEQUENCE [LARGE SCALE GENOMIC DNA]</scope>
    <source>
        <strain evidence="1 2">DSM 21410</strain>
    </source>
</reference>
<organism evidence="1 2">
    <name type="scientific">Schleiferia thermophila</name>
    <dbReference type="NCBI Taxonomy" id="884107"/>
    <lineage>
        <taxon>Bacteria</taxon>
        <taxon>Pseudomonadati</taxon>
        <taxon>Bacteroidota</taxon>
        <taxon>Flavobacteriia</taxon>
        <taxon>Flavobacteriales</taxon>
        <taxon>Schleiferiaceae</taxon>
        <taxon>Schleiferia</taxon>
    </lineage>
</organism>
<name>A0A369A276_9FLAO</name>
<dbReference type="Proteomes" id="UP000253517">
    <property type="component" value="Unassembled WGS sequence"/>
</dbReference>
<accession>A0A369A276</accession>
<dbReference type="EMBL" id="QPJS01000003">
    <property type="protein sequence ID" value="RCX03309.1"/>
    <property type="molecule type" value="Genomic_DNA"/>
</dbReference>
<evidence type="ECO:0000313" key="1">
    <source>
        <dbReference type="EMBL" id="RCX03309.1"/>
    </source>
</evidence>
<sequence length="325" mass="38692">MTKAIRPSVFYFISIVWIALGCKNPEKSDKKVELILARFEQDLYEIQPEFIFDSLPDLKKKYHPFFQNTNDEFWKNLLVDSLQLKLYQSVKDTFKDITNELKILQQIFENYNILFDTSIQKIYIYTYVSGLDFDYPVIFSDSLLFIGLDVYLGEDHPVYAYQPRYLARERNRKYIPVDAAGAIADYLQQNTPSGSESLINHMIRDGIRLYIMKSLLPNEKEHNLFKYTEEQIKFCIDNEKNLWLYFINNRLLFDTNVMTKKRFIDPAPFTRLGTDFDHQIPGRIGQWIGYRIVSQYMKNNKNITLKELAKRTDYQNIFNQSRYKP</sequence>
<dbReference type="RefSeq" id="WP_114366332.1">
    <property type="nucleotide sequence ID" value="NZ_BHZF01000003.1"/>
</dbReference>
<dbReference type="PROSITE" id="PS51257">
    <property type="entry name" value="PROKAR_LIPOPROTEIN"/>
    <property type="match status" value="1"/>
</dbReference>
<dbReference type="InterPro" id="IPR019853">
    <property type="entry name" value="GldB-like"/>
</dbReference>
<gene>
    <name evidence="1" type="ORF">DES35_103194</name>
</gene>
<protein>
    <submittedName>
        <fullName evidence="1">Protein involved in gliding motility GldB</fullName>
    </submittedName>
</protein>
<dbReference type="Pfam" id="PF25594">
    <property type="entry name" value="GldB_lipo"/>
    <property type="match status" value="1"/>
</dbReference>
<evidence type="ECO:0000313" key="2">
    <source>
        <dbReference type="Proteomes" id="UP000253517"/>
    </source>
</evidence>
<dbReference type="AlphaFoldDB" id="A0A369A276"/>
<keyword evidence="2" id="KW-1185">Reference proteome</keyword>
<proteinExistence type="predicted"/>
<comment type="caution">
    <text evidence="1">The sequence shown here is derived from an EMBL/GenBank/DDBJ whole genome shotgun (WGS) entry which is preliminary data.</text>
</comment>